<dbReference type="Gene3D" id="3.40.50.12780">
    <property type="entry name" value="N-terminal domain of ligase-like"/>
    <property type="match status" value="1"/>
</dbReference>
<dbReference type="EMBL" id="SWCI01000011">
    <property type="protein sequence ID" value="TKB47972.1"/>
    <property type="molecule type" value="Genomic_DNA"/>
</dbReference>
<keyword evidence="1" id="KW-0547">Nucleotide-binding</keyword>
<dbReference type="GO" id="GO:0016020">
    <property type="term" value="C:membrane"/>
    <property type="evidence" value="ECO:0007669"/>
    <property type="project" value="TreeGrafter"/>
</dbReference>
<gene>
    <name evidence="4" type="ORF">FCL40_14635</name>
</gene>
<evidence type="ECO:0000313" key="4">
    <source>
        <dbReference type="EMBL" id="TKB47972.1"/>
    </source>
</evidence>
<evidence type="ECO:0000259" key="3">
    <source>
        <dbReference type="Pfam" id="PF00501"/>
    </source>
</evidence>
<keyword evidence="2" id="KW-0067">ATP-binding</keyword>
<evidence type="ECO:0000256" key="1">
    <source>
        <dbReference type="ARBA" id="ARBA00022741"/>
    </source>
</evidence>
<dbReference type="Pfam" id="PF23562">
    <property type="entry name" value="AMP-binding_C_3"/>
    <property type="match status" value="1"/>
</dbReference>
<dbReference type="InterPro" id="IPR042099">
    <property type="entry name" value="ANL_N_sf"/>
</dbReference>
<dbReference type="PANTHER" id="PTHR43272">
    <property type="entry name" value="LONG-CHAIN-FATTY-ACID--COA LIGASE"/>
    <property type="match status" value="1"/>
</dbReference>
<dbReference type="RefSeq" id="WP_136854043.1">
    <property type="nucleotide sequence ID" value="NZ_SWCI01000011.1"/>
</dbReference>
<dbReference type="SUPFAM" id="SSF56801">
    <property type="entry name" value="Acetyl-CoA synthetase-like"/>
    <property type="match status" value="1"/>
</dbReference>
<dbReference type="AlphaFoldDB" id="A0A4U1BB54"/>
<organism evidence="4 5">
    <name type="scientific">Ferrimonas sediminicola</name>
    <dbReference type="NCBI Taxonomy" id="2569538"/>
    <lineage>
        <taxon>Bacteria</taxon>
        <taxon>Pseudomonadati</taxon>
        <taxon>Pseudomonadota</taxon>
        <taxon>Gammaproteobacteria</taxon>
        <taxon>Alteromonadales</taxon>
        <taxon>Ferrimonadaceae</taxon>
        <taxon>Ferrimonas</taxon>
    </lineage>
</organism>
<protein>
    <submittedName>
        <fullName evidence="4">AMP-dependent synthetase</fullName>
    </submittedName>
</protein>
<dbReference type="Pfam" id="PF00501">
    <property type="entry name" value="AMP-binding"/>
    <property type="match status" value="1"/>
</dbReference>
<evidence type="ECO:0000256" key="2">
    <source>
        <dbReference type="ARBA" id="ARBA00022840"/>
    </source>
</evidence>
<accession>A0A4U1BB54</accession>
<sequence length="557" mass="61893">MAERFKTPVELLEEWARVQGDQIYLRQPRQRQLHDYSWSQVHQMAHRLAGALHKLGFERGDKIAILSKNCAEWFITDLALMVGGFISIPIYPTANVDTIGYVLEHSGAKGIFLGKLDDGPEQEPAIPAGTLRLGMGYEGITTQYQWHQLLEMAEPVETRYPDADEVMTIIYTSGSTGNPKGAVMTFGAFSWAADRLTQHLGGTPKDRVISYLPLAHITERAYIFGSSIAGGCTVYFVESLDTFVEDVQVANPDFFLSVPRLWTLFQKNIIAKVGESKLNLLLNIPVVNVLIARKIRKQLGLNNARILGCGSAPVSPSLLNWYRRLGMNITEAWGMTENGAYATLNYPFRADKIGTVGAPGVDCEVKLGDDHELLFKSPGLFREYYRQPEASAEAFDQQGFFRTGDLAEIDDDGYVTITGRVKDNFKTAKGKFVAPVPLERKLAQESRIELLCVIGSGQPYPVALVQLSEAARSESRTEVEIALRSLSRQVSGTMESHSTLGGILIVDEPWTVENDVLTPTLKIKRHVLEKRYGPLIGHMRDDMVVWEDQLAKAAKAS</sequence>
<evidence type="ECO:0000313" key="5">
    <source>
        <dbReference type="Proteomes" id="UP000305674"/>
    </source>
</evidence>
<dbReference type="GO" id="GO:0004467">
    <property type="term" value="F:long-chain fatty acid-CoA ligase activity"/>
    <property type="evidence" value="ECO:0007669"/>
    <property type="project" value="TreeGrafter"/>
</dbReference>
<dbReference type="InterPro" id="IPR000873">
    <property type="entry name" value="AMP-dep_synth/lig_dom"/>
</dbReference>
<name>A0A4U1BB54_9GAMM</name>
<feature type="domain" description="AMP-dependent synthetase/ligase" evidence="3">
    <location>
        <begin position="12"/>
        <end position="385"/>
    </location>
</feature>
<proteinExistence type="predicted"/>
<dbReference type="InterPro" id="IPR020845">
    <property type="entry name" value="AMP-binding_CS"/>
</dbReference>
<dbReference type="PANTHER" id="PTHR43272:SF33">
    <property type="entry name" value="AMP-BINDING DOMAIN-CONTAINING PROTEIN-RELATED"/>
    <property type="match status" value="1"/>
</dbReference>
<dbReference type="GO" id="GO:0005524">
    <property type="term" value="F:ATP binding"/>
    <property type="evidence" value="ECO:0007669"/>
    <property type="project" value="UniProtKB-KW"/>
</dbReference>
<dbReference type="Proteomes" id="UP000305674">
    <property type="component" value="Unassembled WGS sequence"/>
</dbReference>
<reference evidence="4 5" key="1">
    <citation type="submission" date="2019-04" db="EMBL/GenBank/DDBJ databases">
        <authorList>
            <person name="Hwang J.C."/>
        </authorList>
    </citation>
    <scope>NUCLEOTIDE SEQUENCE [LARGE SCALE GENOMIC DNA]</scope>
    <source>
        <strain evidence="4 5">IMCC35001</strain>
    </source>
</reference>
<keyword evidence="5" id="KW-1185">Reference proteome</keyword>
<dbReference type="OrthoDB" id="9803968at2"/>
<comment type="caution">
    <text evidence="4">The sequence shown here is derived from an EMBL/GenBank/DDBJ whole genome shotgun (WGS) entry which is preliminary data.</text>
</comment>
<dbReference type="PROSITE" id="PS00455">
    <property type="entry name" value="AMP_BINDING"/>
    <property type="match status" value="1"/>
</dbReference>